<dbReference type="EMBL" id="CP029554">
    <property type="protein sequence ID" value="AXE36504.1"/>
    <property type="molecule type" value="Genomic_DNA"/>
</dbReference>
<name>A0A344UMK6_9NEIS</name>
<dbReference type="Proteomes" id="UP000252038">
    <property type="component" value="Chromosome"/>
</dbReference>
<dbReference type="InterPro" id="IPR034660">
    <property type="entry name" value="DinB/YfiT-like"/>
</dbReference>
<dbReference type="PANTHER" id="PTHR40658:SF3">
    <property type="entry name" value="CLBS_DFSB FAMILY FOUR-HELIX BUNDLE PROTEIN"/>
    <property type="match status" value="1"/>
</dbReference>
<dbReference type="PIRSF" id="PIRSF031551">
    <property type="entry name" value="DUF1706"/>
    <property type="match status" value="1"/>
</dbReference>
<dbReference type="SUPFAM" id="SSF109854">
    <property type="entry name" value="DinB/YfiT-like putative metalloenzymes"/>
    <property type="match status" value="1"/>
</dbReference>
<dbReference type="PANTHER" id="PTHR40658">
    <property type="match status" value="1"/>
</dbReference>
<evidence type="ECO:0000313" key="1">
    <source>
        <dbReference type="EMBL" id="AXE36504.1"/>
    </source>
</evidence>
<dbReference type="Gene3D" id="1.20.120.450">
    <property type="entry name" value="dinb family like domain"/>
    <property type="match status" value="1"/>
</dbReference>
<accession>A0A344UMK6</accession>
<evidence type="ECO:0008006" key="3">
    <source>
        <dbReference type="Google" id="ProtNLM"/>
    </source>
</evidence>
<evidence type="ECO:0000313" key="2">
    <source>
        <dbReference type="Proteomes" id="UP000252038"/>
    </source>
</evidence>
<dbReference type="InterPro" id="IPR012550">
    <property type="entry name" value="DUF1706"/>
</dbReference>
<gene>
    <name evidence="1" type="ORF">DK843_20730</name>
</gene>
<protein>
    <recommendedName>
        <fullName evidence="3">ClbS/DfsB family four-helix bundle protein</fullName>
    </recommendedName>
</protein>
<reference evidence="1 2" key="1">
    <citation type="submission" date="2018-05" db="EMBL/GenBank/DDBJ databases">
        <title>Genome sequencing, assembly and analysis of the novel insecticidal bacterium, Chromobacterium phragmitis.</title>
        <authorList>
            <person name="Sparks M.E."/>
            <person name="Blackburn M.B."/>
            <person name="Gundersen-Rindal D.E."/>
        </authorList>
    </citation>
    <scope>NUCLEOTIDE SEQUENCE [LARGE SCALE GENOMIC DNA]</scope>
    <source>
        <strain evidence="1">IIBBL 274-1</strain>
    </source>
</reference>
<dbReference type="AlphaFoldDB" id="A0A344UMK6"/>
<sequence length="180" mass="20086">MAVPQNKDELLTAMRVSYAALSKALDRVAGENFFEPSLEGHAKGSRMSVADLVSYLIGWNALVLKWHEREAAGLAIDFPEAGYRWNQLGLLAGKFYLDYRGLSAAQLRALLEDRHQALIRLVESLSDDDLYGASWCGKWTRGRMIQFNSASPYRNARGRIAAWLRRGLAPISAQEKGEGE</sequence>
<organism evidence="1 2">
    <name type="scientific">Chromobacterium phragmitis</name>
    <dbReference type="NCBI Taxonomy" id="2202141"/>
    <lineage>
        <taxon>Bacteria</taxon>
        <taxon>Pseudomonadati</taxon>
        <taxon>Pseudomonadota</taxon>
        <taxon>Betaproteobacteria</taxon>
        <taxon>Neisseriales</taxon>
        <taxon>Chromobacteriaceae</taxon>
        <taxon>Chromobacterium</taxon>
    </lineage>
</organism>
<dbReference type="KEGG" id="chrb:DK843_20730"/>
<proteinExistence type="predicted"/>
<dbReference type="Pfam" id="PF08020">
    <property type="entry name" value="DUF1706"/>
    <property type="match status" value="1"/>
</dbReference>
<dbReference type="RefSeq" id="WP_114074229.1">
    <property type="nucleotide sequence ID" value="NZ_CP029554.1"/>
</dbReference>